<keyword evidence="5" id="KW-0812">Transmembrane</keyword>
<evidence type="ECO:0000313" key="9">
    <source>
        <dbReference type="EMBL" id="KAK7095039.1"/>
    </source>
</evidence>
<keyword evidence="10" id="KW-1185">Reference proteome</keyword>
<organism evidence="9 10">
    <name type="scientific">Littorina saxatilis</name>
    <dbReference type="NCBI Taxonomy" id="31220"/>
    <lineage>
        <taxon>Eukaryota</taxon>
        <taxon>Metazoa</taxon>
        <taxon>Spiralia</taxon>
        <taxon>Lophotrochozoa</taxon>
        <taxon>Mollusca</taxon>
        <taxon>Gastropoda</taxon>
        <taxon>Caenogastropoda</taxon>
        <taxon>Littorinimorpha</taxon>
        <taxon>Littorinoidea</taxon>
        <taxon>Littorinidae</taxon>
        <taxon>Littorina</taxon>
    </lineage>
</organism>
<feature type="signal peptide" evidence="6">
    <location>
        <begin position="1"/>
        <end position="25"/>
    </location>
</feature>
<dbReference type="InterPro" id="IPR003591">
    <property type="entry name" value="Leu-rich_rpt_typical-subtyp"/>
</dbReference>
<keyword evidence="3" id="KW-0677">Repeat</keyword>
<feature type="compositionally biased region" description="Basic and acidic residues" evidence="4">
    <location>
        <begin position="856"/>
        <end position="868"/>
    </location>
</feature>
<dbReference type="InterPro" id="IPR001611">
    <property type="entry name" value="Leu-rich_rpt"/>
</dbReference>
<dbReference type="SMART" id="SM00013">
    <property type="entry name" value="LRRNT"/>
    <property type="match status" value="1"/>
</dbReference>
<dbReference type="SMART" id="SM00365">
    <property type="entry name" value="LRR_SD22"/>
    <property type="match status" value="5"/>
</dbReference>
<dbReference type="InterPro" id="IPR000372">
    <property type="entry name" value="LRRNT"/>
</dbReference>
<evidence type="ECO:0000256" key="5">
    <source>
        <dbReference type="SAM" id="Phobius"/>
    </source>
</evidence>
<dbReference type="PANTHER" id="PTHR24366">
    <property type="entry name" value="IG(IMMUNOGLOBULIN) AND LRR(LEUCINE RICH REPEAT) DOMAINS"/>
    <property type="match status" value="1"/>
</dbReference>
<dbReference type="Pfam" id="PF13855">
    <property type="entry name" value="LRR_8"/>
    <property type="match status" value="4"/>
</dbReference>
<feature type="chain" id="PRO_5042857656" description="LRRCT domain-containing protein" evidence="6">
    <location>
        <begin position="26"/>
        <end position="1103"/>
    </location>
</feature>
<evidence type="ECO:0000259" key="7">
    <source>
        <dbReference type="SMART" id="SM00013"/>
    </source>
</evidence>
<comment type="caution">
    <text evidence="9">The sequence shown here is derived from an EMBL/GenBank/DDBJ whole genome shotgun (WGS) entry which is preliminary data.</text>
</comment>
<feature type="compositionally biased region" description="Basic residues" evidence="4">
    <location>
        <begin position="721"/>
        <end position="735"/>
    </location>
</feature>
<reference evidence="9 10" key="1">
    <citation type="submission" date="2024-02" db="EMBL/GenBank/DDBJ databases">
        <title>Chromosome-scale genome assembly of the rough periwinkle Littorina saxatilis.</title>
        <authorList>
            <person name="De Jode A."/>
            <person name="Faria R."/>
            <person name="Formenti G."/>
            <person name="Sims Y."/>
            <person name="Smith T.P."/>
            <person name="Tracey A."/>
            <person name="Wood J.M.D."/>
            <person name="Zagrodzka Z.B."/>
            <person name="Johannesson K."/>
            <person name="Butlin R.K."/>
            <person name="Leder E.H."/>
        </authorList>
    </citation>
    <scope>NUCLEOTIDE SEQUENCE [LARGE SCALE GENOMIC DNA]</scope>
    <source>
        <strain evidence="9">Snail1</strain>
        <tissue evidence="9">Muscle</tissue>
    </source>
</reference>
<accession>A0AAN9AXV1</accession>
<dbReference type="PANTHER" id="PTHR24366:SF170">
    <property type="entry name" value="RE50361P"/>
    <property type="match status" value="1"/>
</dbReference>
<dbReference type="SUPFAM" id="SSF52058">
    <property type="entry name" value="L domain-like"/>
    <property type="match status" value="2"/>
</dbReference>
<sequence>MATTATLSVCNLLLSLLTTTTMIAATPTPPQSPRPDCPTMCTCTDDNLTVNCSNRGFLRLPHLSPLITKLDLSNNLLGPMINGSFERLRHLREVDLSRNNFIRLQLCTFTGLLHLRKVDLHGNRLRSLPSSLFADNGELEVLDLSHNDFDELPDLLLHSIPSLKVLNMSHNRASRLKLGLRFQLLTQIQVLDLSHNPFTNASSDAFEMAETWNHLVPRSLDLSHCQLQDFDANALTSIPGLKNLSLAGNSMLSFSTVVDVLKTLETSGLEVVNLSNMSIADPGLFSDVRLMLLKDLDLSGNLIGSVPAATFGNIGSLERLDISGNLLTSLDEGFEDLMNLVELNISHCRLSSFKGSPVGRMQQLNVLDLSHNRLLDATEVSLSALRGLRELDLSFNTLQAVVLPGDCSHLVTLNFASNALTSLPSMPNMRSLRFFDAHDNNVQSLSAFLFTEASHIEVANFSQNDLASVDHRAFLPASPQVIDLSHNFLTHTQFFSWTTTKEVYLHNNKLNFLDQQTFYGMDRMKVLDLRHNNLSTLDDNTFKYLSNLSSLRLSDNSLQMIDFFGLFRSLKSLENLDLGYNLIKEMNTTSFKPLIKVKVVSLRKNKMKVVPAELFEDLEKLEEVDVSGNPFHCGCELLPLQAWLKKTKVQIRQRFDLNLTNMCQSPPEHRGKLVTMYEVGQFQCNTKMLYMIVFGSVGALGIVVGVISSLVCHYYSKWRKTHGGKPHHHHHKHKKTKDDNRKEKNINRVDLVRVSKRSDPYGKQELVNGWVASKQLKVADKNLDPQSHKKHQQGPPRPPWPERLSGHSRRDEKERKERSRSMPRQEAVDYSRRNSADRRIRSVSESVPLRASQQHYRNDRARSAGPVRDDRYYQQYPPFAVSLRHVPDRWEEAQAYPSWNPPPAVRGMNYREAGRYYTLPYPAPWPRNLPYGPDYPYRVRRSEEEEYHRARQTRALPYPPRDINRDRQTPNGYRNNQHPDHERYVQPPRHSEYENVREYREGGQRIVRDERAYQEPSPDHRQEYESRRQAEERKEESNEQGKEMNGNEENRTASEQTNPMKRGTSDAQIHRRDSEYRNAMDNPIGPRAASSPVLADDKASDWL</sequence>
<evidence type="ECO:0000256" key="1">
    <source>
        <dbReference type="ARBA" id="ARBA00022614"/>
    </source>
</evidence>
<feature type="compositionally biased region" description="Basic and acidic residues" evidence="4">
    <location>
        <begin position="804"/>
        <end position="820"/>
    </location>
</feature>
<feature type="compositionally biased region" description="Basic and acidic residues" evidence="4">
    <location>
        <begin position="826"/>
        <end position="842"/>
    </location>
</feature>
<feature type="compositionally biased region" description="Basic and acidic residues" evidence="4">
    <location>
        <begin position="1068"/>
        <end position="1078"/>
    </location>
</feature>
<feature type="compositionally biased region" description="Basic and acidic residues" evidence="4">
    <location>
        <begin position="977"/>
        <end position="1042"/>
    </location>
</feature>
<feature type="region of interest" description="Disordered" evidence="4">
    <location>
        <begin position="721"/>
        <end position="747"/>
    </location>
</feature>
<feature type="domain" description="LRRNT" evidence="7">
    <location>
        <begin position="36"/>
        <end position="69"/>
    </location>
</feature>
<dbReference type="InterPro" id="IPR000483">
    <property type="entry name" value="Cys-rich_flank_reg_C"/>
</dbReference>
<dbReference type="AlphaFoldDB" id="A0AAN9AXV1"/>
<feature type="transmembrane region" description="Helical" evidence="5">
    <location>
        <begin position="688"/>
        <end position="715"/>
    </location>
</feature>
<dbReference type="Proteomes" id="UP001374579">
    <property type="component" value="Unassembled WGS sequence"/>
</dbReference>
<feature type="domain" description="LRRCT" evidence="8">
    <location>
        <begin position="629"/>
        <end position="685"/>
    </location>
</feature>
<feature type="region of interest" description="Disordered" evidence="4">
    <location>
        <begin position="782"/>
        <end position="868"/>
    </location>
</feature>
<keyword evidence="2 6" id="KW-0732">Signal</keyword>
<dbReference type="InterPro" id="IPR032675">
    <property type="entry name" value="LRR_dom_sf"/>
</dbReference>
<evidence type="ECO:0000256" key="6">
    <source>
        <dbReference type="SAM" id="SignalP"/>
    </source>
</evidence>
<dbReference type="PROSITE" id="PS51450">
    <property type="entry name" value="LRR"/>
    <property type="match status" value="3"/>
</dbReference>
<evidence type="ECO:0000256" key="3">
    <source>
        <dbReference type="ARBA" id="ARBA00022737"/>
    </source>
</evidence>
<dbReference type="Gene3D" id="3.80.10.10">
    <property type="entry name" value="Ribonuclease Inhibitor"/>
    <property type="match status" value="5"/>
</dbReference>
<name>A0AAN9AXV1_9CAEN</name>
<gene>
    <name evidence="9" type="ORF">V1264_006500</name>
</gene>
<feature type="compositionally biased region" description="Basic and acidic residues" evidence="4">
    <location>
        <begin position="736"/>
        <end position="747"/>
    </location>
</feature>
<feature type="region of interest" description="Disordered" evidence="4">
    <location>
        <begin position="946"/>
        <end position="1103"/>
    </location>
</feature>
<dbReference type="SMART" id="SM00369">
    <property type="entry name" value="LRR_TYP"/>
    <property type="match status" value="14"/>
</dbReference>
<keyword evidence="1" id="KW-0433">Leucine-rich repeat</keyword>
<proteinExistence type="predicted"/>
<keyword evidence="5" id="KW-1133">Transmembrane helix</keyword>
<dbReference type="EMBL" id="JBAMIC010000018">
    <property type="protein sequence ID" value="KAK7095039.1"/>
    <property type="molecule type" value="Genomic_DNA"/>
</dbReference>
<evidence type="ECO:0000313" key="10">
    <source>
        <dbReference type="Proteomes" id="UP001374579"/>
    </source>
</evidence>
<dbReference type="SMART" id="SM00082">
    <property type="entry name" value="LRRCT"/>
    <property type="match status" value="1"/>
</dbReference>
<evidence type="ECO:0008006" key="11">
    <source>
        <dbReference type="Google" id="ProtNLM"/>
    </source>
</evidence>
<evidence type="ECO:0000256" key="2">
    <source>
        <dbReference type="ARBA" id="ARBA00022729"/>
    </source>
</evidence>
<protein>
    <recommendedName>
        <fullName evidence="11">LRRCT domain-containing protein</fullName>
    </recommendedName>
</protein>
<evidence type="ECO:0000256" key="4">
    <source>
        <dbReference type="SAM" id="MobiDB-lite"/>
    </source>
</evidence>
<evidence type="ECO:0000259" key="8">
    <source>
        <dbReference type="SMART" id="SM00082"/>
    </source>
</evidence>
<keyword evidence="5" id="KW-0472">Membrane</keyword>